<dbReference type="Proteomes" id="UP000000235">
    <property type="component" value="Chromosome"/>
</dbReference>
<keyword evidence="2" id="KW-1185">Reference proteome</keyword>
<accession>A4X2D9</accession>
<dbReference type="eggNOG" id="ENOG5033EFP">
    <property type="taxonomic scope" value="Bacteria"/>
</dbReference>
<protein>
    <submittedName>
        <fullName evidence="1">Response regulator receiver protein</fullName>
    </submittedName>
</protein>
<dbReference type="Gene3D" id="1.10.10.60">
    <property type="entry name" value="Homeodomain-like"/>
    <property type="match status" value="1"/>
</dbReference>
<dbReference type="AlphaFoldDB" id="A4X2D9"/>
<evidence type="ECO:0000313" key="2">
    <source>
        <dbReference type="Proteomes" id="UP000000235"/>
    </source>
</evidence>
<organism evidence="1 2">
    <name type="scientific">Salinispora tropica (strain ATCC BAA-916 / DSM 44818 / JCM 13857 / NBRC 105044 / CNB-440)</name>
    <dbReference type="NCBI Taxonomy" id="369723"/>
    <lineage>
        <taxon>Bacteria</taxon>
        <taxon>Bacillati</taxon>
        <taxon>Actinomycetota</taxon>
        <taxon>Actinomycetes</taxon>
        <taxon>Micromonosporales</taxon>
        <taxon>Micromonosporaceae</taxon>
        <taxon>Salinispora</taxon>
    </lineage>
</organism>
<dbReference type="EMBL" id="CP000667">
    <property type="protein sequence ID" value="ABP53039.1"/>
    <property type="molecule type" value="Genomic_DNA"/>
</dbReference>
<name>A4X2D9_SALTO</name>
<evidence type="ECO:0000313" key="1">
    <source>
        <dbReference type="EMBL" id="ABP53039.1"/>
    </source>
</evidence>
<dbReference type="KEGG" id="stp:Strop_0557"/>
<gene>
    <name evidence="1" type="ordered locus">Strop_0557</name>
</gene>
<dbReference type="STRING" id="369723.Strop_0557"/>
<sequence>MVCEVKGCGRGVAARGWCALHWRRWRVHGDPLTVLPRSGGRRPKPPKPCSIEGCEGPCHARGWCMTHYQRWLRTGDTRDSRAGRSLCGLPGCGRQHYGRGWCKRHHRRWEVSGDPLGADRPANHACPETLALWHCTTPLVRADIRACMTAWSLGRWGDVTLYARRARGHGRSLSRLEREVVDGMLADCRKNWVESAPLVAELAESGLSVSEISAQLGVSERTVYRKRAQHRSLKEGRT</sequence>
<dbReference type="Pfam" id="PF13384">
    <property type="entry name" value="HTH_23"/>
    <property type="match status" value="1"/>
</dbReference>
<proteinExistence type="predicted"/>
<dbReference type="HOGENOM" id="CLU_1165182_0_0_11"/>
<reference evidence="2" key="1">
    <citation type="journal article" date="2007" name="Proc. Natl. Acad. Sci. U.S.A.">
        <title>Genome sequencing reveals complex secondary metabolome in the marine actinomycete Salinispora tropica.</title>
        <authorList>
            <person name="Udwary D.W."/>
            <person name="Zeigler L."/>
            <person name="Asolkar R.N."/>
            <person name="Singan V."/>
            <person name="Lapidus A."/>
            <person name="Fenical W."/>
            <person name="Jensen P.R."/>
            <person name="Moore B.S."/>
        </authorList>
    </citation>
    <scope>NUCLEOTIDE SEQUENCE [LARGE SCALE GENOMIC DNA]</scope>
    <source>
        <strain evidence="2">ATCC BAA-916 / DSM 44818 / CNB-440</strain>
    </source>
</reference>